<evidence type="ECO:0000313" key="2">
    <source>
        <dbReference type="EMBL" id="OAB79961.1"/>
    </source>
</evidence>
<keyword evidence="1" id="KW-0472">Membrane</keyword>
<organism evidence="2 3">
    <name type="scientific">Cochleicola gelatinilyticus</name>
    <dbReference type="NCBI Taxonomy" id="1763537"/>
    <lineage>
        <taxon>Bacteria</taxon>
        <taxon>Pseudomonadati</taxon>
        <taxon>Bacteroidota</taxon>
        <taxon>Flavobacteriia</taxon>
        <taxon>Flavobacteriales</taxon>
        <taxon>Flavobacteriaceae</taxon>
        <taxon>Cochleicola</taxon>
    </lineage>
</organism>
<protein>
    <submittedName>
        <fullName evidence="2">Lysine transporter LysE</fullName>
    </submittedName>
</protein>
<accession>A0A167IS74</accession>
<dbReference type="EMBL" id="LRXL01000026">
    <property type="protein sequence ID" value="OAB79961.1"/>
    <property type="molecule type" value="Genomic_DNA"/>
</dbReference>
<evidence type="ECO:0000256" key="1">
    <source>
        <dbReference type="SAM" id="Phobius"/>
    </source>
</evidence>
<evidence type="ECO:0000313" key="3">
    <source>
        <dbReference type="Proteomes" id="UP000077013"/>
    </source>
</evidence>
<dbReference type="OrthoDB" id="1451945at2"/>
<feature type="transmembrane region" description="Helical" evidence="1">
    <location>
        <begin position="113"/>
        <end position="143"/>
    </location>
</feature>
<feature type="transmembrane region" description="Helical" evidence="1">
    <location>
        <begin position="149"/>
        <end position="172"/>
    </location>
</feature>
<proteinExistence type="predicted"/>
<gene>
    <name evidence="2" type="ORF">ULVI_04270</name>
</gene>
<sequence>MALLLNFAVGFLAALVGVIPPGLLNMSAAKISMKEGRKKGLMFSVGVCITVMVQTFVALVFARFLGRHPEYVSMLQKVALGIFICITIYFFFIAKDTRRSMPEDVQHSKTGRVFSGMFLAFLNLLPLPYWVYISITFAGFGWFEFSQLGIWMCTIASGIGTFVMLALYVWFFRPKETRKKMEINMNYIIGGITAIISIITLLKIMKEI</sequence>
<feature type="transmembrane region" description="Helical" evidence="1">
    <location>
        <begin position="40"/>
        <end position="62"/>
    </location>
</feature>
<feature type="transmembrane region" description="Helical" evidence="1">
    <location>
        <begin position="6"/>
        <end position="28"/>
    </location>
</feature>
<keyword evidence="1" id="KW-0812">Transmembrane</keyword>
<feature type="transmembrane region" description="Helical" evidence="1">
    <location>
        <begin position="74"/>
        <end position="92"/>
    </location>
</feature>
<feature type="transmembrane region" description="Helical" evidence="1">
    <location>
        <begin position="184"/>
        <end position="205"/>
    </location>
</feature>
<reference evidence="2 3" key="1">
    <citation type="submission" date="2016-02" db="EMBL/GenBank/DDBJ databases">
        <title>Ulvibacter sp. LPB0005, isolated from Thais luteostoma.</title>
        <authorList>
            <person name="Shin S.-K."/>
            <person name="Yi H."/>
        </authorList>
    </citation>
    <scope>NUCLEOTIDE SEQUENCE [LARGE SCALE GENOMIC DNA]</scope>
    <source>
        <strain evidence="2 3">LPB0005</strain>
    </source>
</reference>
<dbReference type="AlphaFoldDB" id="A0A167IS74"/>
<comment type="caution">
    <text evidence="2">The sequence shown here is derived from an EMBL/GenBank/DDBJ whole genome shotgun (WGS) entry which is preliminary data.</text>
</comment>
<keyword evidence="1" id="KW-1133">Transmembrane helix</keyword>
<dbReference type="Proteomes" id="UP000077013">
    <property type="component" value="Unassembled WGS sequence"/>
</dbReference>
<dbReference type="STRING" id="1763537.ULVI_04270"/>
<keyword evidence="3" id="KW-1185">Reference proteome</keyword>
<dbReference type="RefSeq" id="WP_068590090.1">
    <property type="nucleotide sequence ID" value="NZ_LRXL01000026.1"/>
</dbReference>
<name>A0A167IS74_9FLAO</name>